<sequence length="773" mass="87360">MLRLILILILITHTHWAMAAKSGLNVVLIIDQSGSMYGYTDQRTGERIQTDPDGKRIYVVKKLIRYFAQRIQNTPLIHRISILEFGGNYKRGPDVNVIVSNCAISYNPGHPQSADQIAAPCITSNLTAKHMNNTNTPEAMRKALEEIKLLSAIEAGRQLKILLITDGRPDVKGSNGQYRNLEDLRSEIRGIDSQLDDLGVDFRVIGLKDKTNYWDEGKYGLSDGMFWNKITGKKTNGHYKAAVADSHYVLEKRIDDLIDDWLDEAGKFKLPCGETPTAEYEMRPYLDAVTFTVDFNKYGSALKVDYAGKQVALIRPATSRDTEARHTIQRPLPGTYHFKGQPDTDNDLFYCVAVTETLPKVKLMTPTVSVRKDEVAKIQFQVTQAGKEFMDIPSLPVTKHLQAEVTATSPSGSVKHFTLAEIKYENKGIFSIEWMPTEEGRHEFTFQGEISIPGKKTEKFIAENSAKNAGFIEVNPARTPLWLHLERPDTENGLKLTHFPLLTRFIPVKLSLYEEDEEVSLEQYVIGDKNTWLELQVVYSDTGRAVTGTESLPLTVNDEGYLETQIPMHILPFKTLNGDLWYRPGTVSIKINAIADRTPPQHKLAGIYLPPELVSNRVHGNIMSVSGIQVKTPIWLVLIMSLIPVVLLSILFWLTFWMLIPWLIIRNEDAKRGGKVTLLIYDSIEDSNAVTPLKKFIITGQRLVNLDGQISLMADPKPKVAEYCHLRRNPTNASSPNARLQYRWRDDDKIQTIILSNGQPRLLVDQYHIILKK</sequence>
<keyword evidence="1" id="KW-1133">Transmembrane helix</keyword>
<name>A0A1H6F6J2_9GAMM</name>
<keyword evidence="1" id="KW-0812">Transmembrane</keyword>
<dbReference type="InterPro" id="IPR002035">
    <property type="entry name" value="VWF_A"/>
</dbReference>
<dbReference type="EMBL" id="FMSV02000377">
    <property type="protein sequence ID" value="SEH05750.1"/>
    <property type="molecule type" value="Genomic_DNA"/>
</dbReference>
<keyword evidence="1" id="KW-0472">Membrane</keyword>
<dbReference type="Proteomes" id="UP000236724">
    <property type="component" value="Unassembled WGS sequence"/>
</dbReference>
<gene>
    <name evidence="3" type="ORF">MBHS_01605</name>
</gene>
<dbReference type="PROSITE" id="PS50234">
    <property type="entry name" value="VWFA"/>
    <property type="match status" value="1"/>
</dbReference>
<evidence type="ECO:0000313" key="4">
    <source>
        <dbReference type="Proteomes" id="UP000236724"/>
    </source>
</evidence>
<dbReference type="RefSeq" id="WP_103919637.1">
    <property type="nucleotide sequence ID" value="NZ_FMSV02000377.1"/>
</dbReference>
<dbReference type="Gene3D" id="3.40.50.410">
    <property type="entry name" value="von Willebrand factor, type A domain"/>
    <property type="match status" value="1"/>
</dbReference>
<organism evidence="3 4">
    <name type="scientific">Candidatus Venteria ishoeyi</name>
    <dbReference type="NCBI Taxonomy" id="1899563"/>
    <lineage>
        <taxon>Bacteria</taxon>
        <taxon>Pseudomonadati</taxon>
        <taxon>Pseudomonadota</taxon>
        <taxon>Gammaproteobacteria</taxon>
        <taxon>Thiotrichales</taxon>
        <taxon>Thiotrichaceae</taxon>
        <taxon>Venteria</taxon>
    </lineage>
</organism>
<dbReference type="InterPro" id="IPR036465">
    <property type="entry name" value="vWFA_dom_sf"/>
</dbReference>
<dbReference type="SMART" id="SM00327">
    <property type="entry name" value="VWA"/>
    <property type="match status" value="1"/>
</dbReference>
<dbReference type="AlphaFoldDB" id="A0A1H6F6J2"/>
<accession>A0A1H6F6J2</accession>
<dbReference type="SUPFAM" id="SSF53300">
    <property type="entry name" value="vWA-like"/>
    <property type="match status" value="1"/>
</dbReference>
<proteinExistence type="predicted"/>
<protein>
    <submittedName>
        <fullName evidence="3">von Willebrand factor type A domain protein</fullName>
    </submittedName>
</protein>
<keyword evidence="4" id="KW-1185">Reference proteome</keyword>
<feature type="transmembrane region" description="Helical" evidence="1">
    <location>
        <begin position="634"/>
        <end position="665"/>
    </location>
</feature>
<feature type="domain" description="VWFA" evidence="2">
    <location>
        <begin position="25"/>
        <end position="257"/>
    </location>
</feature>
<evidence type="ECO:0000259" key="2">
    <source>
        <dbReference type="PROSITE" id="PS50234"/>
    </source>
</evidence>
<evidence type="ECO:0000313" key="3">
    <source>
        <dbReference type="EMBL" id="SEH05750.1"/>
    </source>
</evidence>
<evidence type="ECO:0000256" key="1">
    <source>
        <dbReference type="SAM" id="Phobius"/>
    </source>
</evidence>
<reference evidence="3 4" key="1">
    <citation type="submission" date="2016-10" db="EMBL/GenBank/DDBJ databases">
        <authorList>
            <person name="de Groot N.N."/>
        </authorList>
    </citation>
    <scope>NUCLEOTIDE SEQUENCE [LARGE SCALE GENOMIC DNA]</scope>
    <source>
        <strain evidence="3">MBHS1</strain>
    </source>
</reference>
<dbReference type="CDD" id="cd00198">
    <property type="entry name" value="vWFA"/>
    <property type="match status" value="1"/>
</dbReference>